<reference evidence="1 2" key="1">
    <citation type="journal article" date="2019" name="Commun. Biol.">
        <title>The bagworm genome reveals a unique fibroin gene that provides high tensile strength.</title>
        <authorList>
            <person name="Kono N."/>
            <person name="Nakamura H."/>
            <person name="Ohtoshi R."/>
            <person name="Tomita M."/>
            <person name="Numata K."/>
            <person name="Arakawa K."/>
        </authorList>
    </citation>
    <scope>NUCLEOTIDE SEQUENCE [LARGE SCALE GENOMIC DNA]</scope>
</reference>
<dbReference type="Proteomes" id="UP000299102">
    <property type="component" value="Unassembled WGS sequence"/>
</dbReference>
<keyword evidence="2" id="KW-1185">Reference proteome</keyword>
<proteinExistence type="predicted"/>
<sequence>MTESRRWTSSSSFFHYRLTILAKNRLQIENCSERCVSANSGLEASTPAPLQVLHFLAARAPAPGALLSPLRRSRQRAAAAVLKTPDIYNARLRYQK</sequence>
<organism evidence="1 2">
    <name type="scientific">Eumeta variegata</name>
    <name type="common">Bagworm moth</name>
    <name type="synonym">Eumeta japonica</name>
    <dbReference type="NCBI Taxonomy" id="151549"/>
    <lineage>
        <taxon>Eukaryota</taxon>
        <taxon>Metazoa</taxon>
        <taxon>Ecdysozoa</taxon>
        <taxon>Arthropoda</taxon>
        <taxon>Hexapoda</taxon>
        <taxon>Insecta</taxon>
        <taxon>Pterygota</taxon>
        <taxon>Neoptera</taxon>
        <taxon>Endopterygota</taxon>
        <taxon>Lepidoptera</taxon>
        <taxon>Glossata</taxon>
        <taxon>Ditrysia</taxon>
        <taxon>Tineoidea</taxon>
        <taxon>Psychidae</taxon>
        <taxon>Oiketicinae</taxon>
        <taxon>Eumeta</taxon>
    </lineage>
</organism>
<accession>A0A4C1Z301</accession>
<evidence type="ECO:0000313" key="1">
    <source>
        <dbReference type="EMBL" id="GBP80985.1"/>
    </source>
</evidence>
<comment type="caution">
    <text evidence="1">The sequence shown here is derived from an EMBL/GenBank/DDBJ whole genome shotgun (WGS) entry which is preliminary data.</text>
</comment>
<dbReference type="EMBL" id="BGZK01001491">
    <property type="protein sequence ID" value="GBP80985.1"/>
    <property type="molecule type" value="Genomic_DNA"/>
</dbReference>
<gene>
    <name evidence="1" type="ORF">EVAR_62447_1</name>
</gene>
<protein>
    <submittedName>
        <fullName evidence="1">Uncharacterized protein</fullName>
    </submittedName>
</protein>
<evidence type="ECO:0000313" key="2">
    <source>
        <dbReference type="Proteomes" id="UP000299102"/>
    </source>
</evidence>
<name>A0A4C1Z301_EUMVA</name>
<dbReference type="AlphaFoldDB" id="A0A4C1Z301"/>